<dbReference type="InterPro" id="IPR029058">
    <property type="entry name" value="AB_hydrolase_fold"/>
</dbReference>
<evidence type="ECO:0000313" key="4">
    <source>
        <dbReference type="EMBL" id="MBI1645454.1"/>
    </source>
</evidence>
<evidence type="ECO:0000256" key="1">
    <source>
        <dbReference type="ARBA" id="ARBA00022801"/>
    </source>
</evidence>
<keyword evidence="2" id="KW-0442">Lipid degradation</keyword>
<sequence length="390" mass="43896">MKKKKMYILITILLLLLVGGAYYICRPVFFAKPTGKYAVGTVTYCVTDPNREEIFITDKHQVRQIPIQVWYPAENTSGTNYAPYIPEATKVSEAISELLHIPKALLYPLQFKRSNALEKAPISKEKSQYPVLLYLTGLYGHRCISTFQTQELVSQGYIVVGIDCPIAVALATFADGSTLKSLPRTLIDPMLNESLTEENPLLNYNGKTFEGGLIAYFAKDVSRVIDFLTTLNTNDPNNFLYNKLNLDKLGAFGVSLGGIIVSEASWKDARIKANLIMESQIPLKIAQTGLRVPTMVITRPTETMRRERERSGGWTESDIQEHLSTMENLCKNTPESEFVQIPNIFHVDFTDAPLWIPFAHTLGFSGKTPIEETHHKLNELTLTFFAKHLQ</sequence>
<keyword evidence="3" id="KW-0443">Lipid metabolism</keyword>
<keyword evidence="1 4" id="KW-0378">Hydrolase</keyword>
<dbReference type="SUPFAM" id="SSF53474">
    <property type="entry name" value="alpha/beta-Hydrolases"/>
    <property type="match status" value="1"/>
</dbReference>
<accession>A0ABS0SHX7</accession>
<dbReference type="Pfam" id="PF03403">
    <property type="entry name" value="PAF-AH_p_II"/>
    <property type="match status" value="1"/>
</dbReference>
<dbReference type="RefSeq" id="WP_198465512.1">
    <property type="nucleotide sequence ID" value="NZ_JAEFDC010000001.1"/>
</dbReference>
<gene>
    <name evidence="4" type="ORF">I7X30_00025</name>
</gene>
<dbReference type="PANTHER" id="PTHR10272:SF0">
    <property type="entry name" value="PLATELET-ACTIVATING FACTOR ACETYLHYDROLASE"/>
    <property type="match status" value="1"/>
</dbReference>
<dbReference type="PANTHER" id="PTHR10272">
    <property type="entry name" value="PLATELET-ACTIVATING FACTOR ACETYLHYDROLASE"/>
    <property type="match status" value="1"/>
</dbReference>
<evidence type="ECO:0000313" key="5">
    <source>
        <dbReference type="Proteomes" id="UP000641139"/>
    </source>
</evidence>
<dbReference type="GO" id="GO:0016787">
    <property type="term" value="F:hydrolase activity"/>
    <property type="evidence" value="ECO:0007669"/>
    <property type="project" value="UniProtKB-KW"/>
</dbReference>
<dbReference type="Gene3D" id="3.40.50.1820">
    <property type="entry name" value="alpha/beta hydrolase"/>
    <property type="match status" value="1"/>
</dbReference>
<name>A0ABS0SHX7_9FLAO</name>
<reference evidence="4 5" key="1">
    <citation type="journal article" date="2021" name="Int. J. Syst. Evol. Microbiol.">
        <title>Capnocytophaga periodontitidis sp. nov., isolated from subgingival plaque of periodontitis patient.</title>
        <authorList>
            <person name="Zhang Y."/>
            <person name="Qiao D."/>
            <person name="Shi W."/>
            <person name="Wu D."/>
            <person name="Cai M."/>
        </authorList>
    </citation>
    <scope>NUCLEOTIDE SEQUENCE [LARGE SCALE GENOMIC DNA]</scope>
    <source>
        <strain evidence="4 5">051621</strain>
    </source>
</reference>
<proteinExistence type="predicted"/>
<keyword evidence="5" id="KW-1185">Reference proteome</keyword>
<dbReference type="EMBL" id="JAEFDC010000001">
    <property type="protein sequence ID" value="MBI1645454.1"/>
    <property type="molecule type" value="Genomic_DNA"/>
</dbReference>
<organism evidence="4 5">
    <name type="scientific">Capnocytophaga periodontitidis</name>
    <dbReference type="NCBI Taxonomy" id="2795027"/>
    <lineage>
        <taxon>Bacteria</taxon>
        <taxon>Pseudomonadati</taxon>
        <taxon>Bacteroidota</taxon>
        <taxon>Flavobacteriia</taxon>
        <taxon>Flavobacteriales</taxon>
        <taxon>Flavobacteriaceae</taxon>
        <taxon>Capnocytophaga</taxon>
    </lineage>
</organism>
<comment type="caution">
    <text evidence="4">The sequence shown here is derived from an EMBL/GenBank/DDBJ whole genome shotgun (WGS) entry which is preliminary data.</text>
</comment>
<dbReference type="Proteomes" id="UP000641139">
    <property type="component" value="Unassembled WGS sequence"/>
</dbReference>
<protein>
    <submittedName>
        <fullName evidence="4">Alpha/beta hydrolase</fullName>
    </submittedName>
</protein>
<evidence type="ECO:0000256" key="2">
    <source>
        <dbReference type="ARBA" id="ARBA00022963"/>
    </source>
</evidence>
<evidence type="ECO:0000256" key="3">
    <source>
        <dbReference type="ARBA" id="ARBA00023098"/>
    </source>
</evidence>